<dbReference type="Proteomes" id="UP000233425">
    <property type="component" value="Unassembled WGS sequence"/>
</dbReference>
<dbReference type="PANTHER" id="PTHR18901">
    <property type="entry name" value="2-DEOXYGLUCOSE-6-PHOSPHATE PHOSPHATASE 2"/>
    <property type="match status" value="1"/>
</dbReference>
<evidence type="ECO:0000313" key="2">
    <source>
        <dbReference type="EMBL" id="PKD31792.1"/>
    </source>
</evidence>
<dbReference type="CDD" id="cd07505">
    <property type="entry name" value="HAD_BPGM-like"/>
    <property type="match status" value="1"/>
</dbReference>
<dbReference type="EC" id="3.1.3.-" evidence="2"/>
<organism evidence="2 3">
    <name type="scientific">Ruminococcus bromii</name>
    <dbReference type="NCBI Taxonomy" id="40518"/>
    <lineage>
        <taxon>Bacteria</taxon>
        <taxon>Bacillati</taxon>
        <taxon>Bacillota</taxon>
        <taxon>Clostridia</taxon>
        <taxon>Eubacteriales</taxon>
        <taxon>Oscillospiraceae</taxon>
        <taxon>Ruminococcus</taxon>
    </lineage>
</organism>
<reference evidence="2" key="1">
    <citation type="journal article" date="2018" name="Environ. Microbiol.">
        <title>Sporulation capability and amylosome conservation among diverse human colonic and rumen isolates of the keystone starch-degrader Ruminococcus bromii.</title>
        <authorList>
            <person name="Mukhopadhya I."/>
            <person name="Morais S."/>
            <person name="Laverde-Gomez J."/>
            <person name="Sheridan P.O."/>
            <person name="Walker A.W."/>
            <person name="Kelly W."/>
            <person name="Klieve A.V."/>
            <person name="Ouwerkerk D."/>
            <person name="Duncan S.H."/>
            <person name="Louis P."/>
            <person name="Koropatkin N."/>
            <person name="Cockburn D."/>
            <person name="Kibler R."/>
            <person name="Cooper P.J."/>
            <person name="Sandoval C."/>
            <person name="Crost E."/>
            <person name="Juge N."/>
            <person name="Bayer E.A."/>
            <person name="Flint H.J."/>
        </authorList>
    </citation>
    <scope>NUCLEOTIDE SEQUENCE [LARGE SCALE GENOMIC DNA]</scope>
    <source>
        <strain evidence="2">ATCC 27255</strain>
    </source>
</reference>
<proteinExistence type="predicted"/>
<dbReference type="SFLD" id="SFLDG01129">
    <property type="entry name" value="C1.5:_HAD__Beta-PGM__Phosphata"/>
    <property type="match status" value="1"/>
</dbReference>
<dbReference type="InterPro" id="IPR000477">
    <property type="entry name" value="RT_dom"/>
</dbReference>
<dbReference type="AlphaFoldDB" id="A0A2N0UXR8"/>
<dbReference type="PROSITE" id="PS50878">
    <property type="entry name" value="RT_POL"/>
    <property type="match status" value="1"/>
</dbReference>
<dbReference type="InterPro" id="IPR036412">
    <property type="entry name" value="HAD-like_sf"/>
</dbReference>
<feature type="domain" description="Reverse transcriptase" evidence="1">
    <location>
        <begin position="1"/>
        <end position="126"/>
    </location>
</feature>
<dbReference type="Gene3D" id="3.40.50.1000">
    <property type="entry name" value="HAD superfamily/HAD-like"/>
    <property type="match status" value="1"/>
</dbReference>
<dbReference type="SUPFAM" id="SSF56784">
    <property type="entry name" value="HAD-like"/>
    <property type="match status" value="1"/>
</dbReference>
<sequence>MIKSAIFDVDGTLLDSMKIWDDAGERYLSSVGKTAENGLSEKLCDMSLTEGAEYMKKQYALSFSTDEIVSGVLKIIEDFYFYEVGLKNDAKEILQFLESNNIKMIIATSSDKTHIKKAFERLGILKYFTDIVTCSQIGKGKTSPDIYLACADKLGTAPSETLVFEDAVFAAETAHKAGFKTVGVYDESSRNDKNRIKAVCDYYADSFEKAADWGHHLLSL</sequence>
<gene>
    <name evidence="2" type="ORF">RBATCC27255_00707</name>
</gene>
<dbReference type="NCBIfam" id="TIGR01549">
    <property type="entry name" value="HAD-SF-IA-v1"/>
    <property type="match status" value="1"/>
</dbReference>
<evidence type="ECO:0000313" key="3">
    <source>
        <dbReference type="Proteomes" id="UP000233425"/>
    </source>
</evidence>
<dbReference type="InterPro" id="IPR023214">
    <property type="entry name" value="HAD_sf"/>
</dbReference>
<dbReference type="NCBIfam" id="TIGR01509">
    <property type="entry name" value="HAD-SF-IA-v3"/>
    <property type="match status" value="1"/>
</dbReference>
<dbReference type="Pfam" id="PF13419">
    <property type="entry name" value="HAD_2"/>
    <property type="match status" value="1"/>
</dbReference>
<keyword evidence="2" id="KW-0378">Hydrolase</keyword>
<dbReference type="InterPro" id="IPR006439">
    <property type="entry name" value="HAD-SF_hydro_IA"/>
</dbReference>
<dbReference type="GO" id="GO:0016791">
    <property type="term" value="F:phosphatase activity"/>
    <property type="evidence" value="ECO:0007669"/>
    <property type="project" value="TreeGrafter"/>
</dbReference>
<dbReference type="SFLD" id="SFLDS00003">
    <property type="entry name" value="Haloacid_Dehalogenase"/>
    <property type="match status" value="1"/>
</dbReference>
<dbReference type="RefSeq" id="WP_046433653.1">
    <property type="nucleotide sequence ID" value="NZ_CABMMZ010000038.1"/>
</dbReference>
<protein>
    <submittedName>
        <fullName evidence="2">Phosphorylated carbohydrates phosphatase</fullName>
        <ecNumber evidence="2">3.1.3.-</ecNumber>
    </submittedName>
</protein>
<evidence type="ECO:0000259" key="1">
    <source>
        <dbReference type="PROSITE" id="PS50878"/>
    </source>
</evidence>
<dbReference type="Gene3D" id="1.10.150.240">
    <property type="entry name" value="Putative phosphatase, domain 2"/>
    <property type="match status" value="1"/>
</dbReference>
<dbReference type="InterPro" id="IPR023198">
    <property type="entry name" value="PGP-like_dom2"/>
</dbReference>
<dbReference type="EMBL" id="NNSR01000038">
    <property type="protein sequence ID" value="PKD31792.1"/>
    <property type="molecule type" value="Genomic_DNA"/>
</dbReference>
<accession>A0A2N0UXR8</accession>
<dbReference type="PANTHER" id="PTHR18901:SF38">
    <property type="entry name" value="PSEUDOURIDINE-5'-PHOSPHATASE"/>
    <property type="match status" value="1"/>
</dbReference>
<name>A0A2N0UXR8_9FIRM</name>
<keyword evidence="3" id="KW-1185">Reference proteome</keyword>
<comment type="caution">
    <text evidence="2">The sequence shown here is derived from an EMBL/GenBank/DDBJ whole genome shotgun (WGS) entry which is preliminary data.</text>
</comment>
<dbReference type="InterPro" id="IPR041492">
    <property type="entry name" value="HAD_2"/>
</dbReference>